<evidence type="ECO:0000313" key="1">
    <source>
        <dbReference type="EMBL" id="GMA23200.1"/>
    </source>
</evidence>
<keyword evidence="2" id="KW-1185">Reference proteome</keyword>
<comment type="caution">
    <text evidence="1">The sequence shown here is derived from an EMBL/GenBank/DDBJ whole genome shotgun (WGS) entry which is preliminary data.</text>
</comment>
<dbReference type="Gene3D" id="3.40.630.30">
    <property type="match status" value="1"/>
</dbReference>
<dbReference type="InterPro" id="IPR016181">
    <property type="entry name" value="Acyl_CoA_acyltransferase"/>
</dbReference>
<evidence type="ECO:0000313" key="2">
    <source>
        <dbReference type="Proteomes" id="UP001157091"/>
    </source>
</evidence>
<organism evidence="1 2">
    <name type="scientific">Luteimicrobium album</name>
    <dbReference type="NCBI Taxonomy" id="1054550"/>
    <lineage>
        <taxon>Bacteria</taxon>
        <taxon>Bacillati</taxon>
        <taxon>Actinomycetota</taxon>
        <taxon>Actinomycetes</taxon>
        <taxon>Micrococcales</taxon>
        <taxon>Luteimicrobium</taxon>
    </lineage>
</organism>
<protein>
    <recommendedName>
        <fullName evidence="3">N-acetyltransferase domain-containing protein</fullName>
    </recommendedName>
</protein>
<evidence type="ECO:0008006" key="3">
    <source>
        <dbReference type="Google" id="ProtNLM"/>
    </source>
</evidence>
<name>A0ABQ6HXF9_9MICO</name>
<accession>A0ABQ6HXF9</accession>
<dbReference type="SUPFAM" id="SSF55729">
    <property type="entry name" value="Acyl-CoA N-acyltransferases (Nat)"/>
    <property type="match status" value="1"/>
</dbReference>
<sequence>MLGWFDGAHAGEAISLCTQTANRASMRLAARLGFDEVERFEAYDAEQWLGVRRPNRP</sequence>
<gene>
    <name evidence="1" type="ORF">GCM10025864_09590</name>
</gene>
<dbReference type="Proteomes" id="UP001157091">
    <property type="component" value="Unassembled WGS sequence"/>
</dbReference>
<reference evidence="2" key="1">
    <citation type="journal article" date="2019" name="Int. J. Syst. Evol. Microbiol.">
        <title>The Global Catalogue of Microorganisms (GCM) 10K type strain sequencing project: providing services to taxonomists for standard genome sequencing and annotation.</title>
        <authorList>
            <consortium name="The Broad Institute Genomics Platform"/>
            <consortium name="The Broad Institute Genome Sequencing Center for Infectious Disease"/>
            <person name="Wu L."/>
            <person name="Ma J."/>
        </authorList>
    </citation>
    <scope>NUCLEOTIDE SEQUENCE [LARGE SCALE GENOMIC DNA]</scope>
    <source>
        <strain evidence="2">NBRC 106348</strain>
    </source>
</reference>
<dbReference type="EMBL" id="BSUK01000001">
    <property type="protein sequence ID" value="GMA23200.1"/>
    <property type="molecule type" value="Genomic_DNA"/>
</dbReference>
<proteinExistence type="predicted"/>